<dbReference type="SUPFAM" id="SSF64383">
    <property type="entry name" value="Cell-division protein ZipA, C-terminal domain"/>
    <property type="match status" value="1"/>
</dbReference>
<keyword evidence="4 8" id="KW-0812">Transmembrane</keyword>
<keyword evidence="5 8" id="KW-1133">Transmembrane helix</keyword>
<keyword evidence="6 8" id="KW-0472">Membrane</keyword>
<protein>
    <submittedName>
        <fullName evidence="10">Cell division protein ZipA</fullName>
    </submittedName>
</protein>
<accession>A0A1J5QFV8</accession>
<dbReference type="InterPro" id="IPR007449">
    <property type="entry name" value="ZipA_FtsZ-bd_C"/>
</dbReference>
<evidence type="ECO:0000313" key="10">
    <source>
        <dbReference type="EMBL" id="OIQ82425.1"/>
    </source>
</evidence>
<feature type="domain" description="ZipA C-terminal FtsZ-binding" evidence="9">
    <location>
        <begin position="269"/>
        <end position="395"/>
    </location>
</feature>
<dbReference type="GO" id="GO:0000917">
    <property type="term" value="P:division septum assembly"/>
    <property type="evidence" value="ECO:0007669"/>
    <property type="project" value="TreeGrafter"/>
</dbReference>
<reference evidence="10" key="1">
    <citation type="submission" date="2016-10" db="EMBL/GenBank/DDBJ databases">
        <title>Sequence of Gallionella enrichment culture.</title>
        <authorList>
            <person name="Poehlein A."/>
            <person name="Muehling M."/>
            <person name="Daniel R."/>
        </authorList>
    </citation>
    <scope>NUCLEOTIDE SEQUENCE</scope>
</reference>
<keyword evidence="2" id="KW-0997">Cell inner membrane</keyword>
<comment type="caution">
    <text evidence="10">The sequence shown here is derived from an EMBL/GenBank/DDBJ whole genome shotgun (WGS) entry which is preliminary data.</text>
</comment>
<proteinExistence type="predicted"/>
<dbReference type="SMART" id="SM00771">
    <property type="entry name" value="ZipA_C"/>
    <property type="match status" value="1"/>
</dbReference>
<dbReference type="AlphaFoldDB" id="A0A1J5QFV8"/>
<keyword evidence="7" id="KW-0131">Cell cycle</keyword>
<dbReference type="GO" id="GO:0005886">
    <property type="term" value="C:plasma membrane"/>
    <property type="evidence" value="ECO:0007669"/>
    <property type="project" value="TreeGrafter"/>
</dbReference>
<gene>
    <name evidence="10" type="ORF">GALL_357880</name>
</gene>
<dbReference type="InterPro" id="IPR036765">
    <property type="entry name" value="ZipA_FtsZ-bd_C_sf"/>
</dbReference>
<dbReference type="InterPro" id="IPR011919">
    <property type="entry name" value="Cell_div_ZipA"/>
</dbReference>
<evidence type="ECO:0000256" key="5">
    <source>
        <dbReference type="ARBA" id="ARBA00022989"/>
    </source>
</evidence>
<evidence type="ECO:0000256" key="1">
    <source>
        <dbReference type="ARBA" id="ARBA00022475"/>
    </source>
</evidence>
<feature type="transmembrane region" description="Helical" evidence="8">
    <location>
        <begin position="6"/>
        <end position="25"/>
    </location>
</feature>
<evidence type="ECO:0000256" key="2">
    <source>
        <dbReference type="ARBA" id="ARBA00022519"/>
    </source>
</evidence>
<evidence type="ECO:0000256" key="6">
    <source>
        <dbReference type="ARBA" id="ARBA00023136"/>
    </source>
</evidence>
<organism evidence="10">
    <name type="scientific">mine drainage metagenome</name>
    <dbReference type="NCBI Taxonomy" id="410659"/>
    <lineage>
        <taxon>unclassified sequences</taxon>
        <taxon>metagenomes</taxon>
        <taxon>ecological metagenomes</taxon>
    </lineage>
</organism>
<keyword evidence="3 10" id="KW-0132">Cell division</keyword>
<dbReference type="Pfam" id="PF04354">
    <property type="entry name" value="ZipA_C"/>
    <property type="match status" value="1"/>
</dbReference>
<evidence type="ECO:0000256" key="3">
    <source>
        <dbReference type="ARBA" id="ARBA00022618"/>
    </source>
</evidence>
<evidence type="ECO:0000259" key="9">
    <source>
        <dbReference type="SMART" id="SM00771"/>
    </source>
</evidence>
<name>A0A1J5QFV8_9ZZZZ</name>
<sequence>MSDMQLYLIALGAVIIAAVILYNWWQERRLSQDAIQRFDGPEDDALMQDFPIDRDRPIAFDEATIELEERYEARIEEPAPDPEIEELPLEDIPLELIPENTLLSELPGVRQEHQVEEASPPQESGFKLSFPDDALIAPPGIAVSDLPSGMDEQIDLIALVQFDAPLTGAALLESLQPLPGFDKATQWCGRDESGAWHVLDRTREATLFSGMAGALQFSDRSGALSRECLRKFQLKIETLAEALGAESKWRGMGDPLRYADELDQFCIDVDVMVVFHLLHGGNGPFAATKLRGIAEAGGMKLHEDGTFHYATESGNMLFSLINHDQRPFTPDFLRTAFIRGVTFQMDVPRVMNCLDAFNQMVLLARKMESSLDGVLIDDKQQTLNNEAMDKIREQLRIIYAKMVARNITPGSPSALRLFS</sequence>
<dbReference type="Gene3D" id="3.30.1400.10">
    <property type="entry name" value="ZipA, C-terminal FtsZ-binding domain"/>
    <property type="match status" value="1"/>
</dbReference>
<dbReference type="PANTHER" id="PTHR38685:SF1">
    <property type="entry name" value="CELL DIVISION PROTEIN ZIPA"/>
    <property type="match status" value="1"/>
</dbReference>
<evidence type="ECO:0000256" key="7">
    <source>
        <dbReference type="ARBA" id="ARBA00023306"/>
    </source>
</evidence>
<evidence type="ECO:0000256" key="8">
    <source>
        <dbReference type="SAM" id="Phobius"/>
    </source>
</evidence>
<evidence type="ECO:0000256" key="4">
    <source>
        <dbReference type="ARBA" id="ARBA00022692"/>
    </source>
</evidence>
<dbReference type="GO" id="GO:0032153">
    <property type="term" value="C:cell division site"/>
    <property type="evidence" value="ECO:0007669"/>
    <property type="project" value="TreeGrafter"/>
</dbReference>
<dbReference type="PANTHER" id="PTHR38685">
    <property type="entry name" value="CELL DIVISION PROTEIN ZIPA"/>
    <property type="match status" value="1"/>
</dbReference>
<dbReference type="EMBL" id="MLJW01000806">
    <property type="protein sequence ID" value="OIQ82425.1"/>
    <property type="molecule type" value="Genomic_DNA"/>
</dbReference>
<keyword evidence="1" id="KW-1003">Cell membrane</keyword>